<protein>
    <submittedName>
        <fullName evidence="4">Flavodoxin domain-containing protein</fullName>
    </submittedName>
</protein>
<dbReference type="InterPro" id="IPR008254">
    <property type="entry name" value="Flavodoxin/NO_synth"/>
</dbReference>
<proteinExistence type="predicted"/>
<comment type="caution">
    <text evidence="4">The sequence shown here is derived from an EMBL/GenBank/DDBJ whole genome shotgun (WGS) entry which is preliminary data.</text>
</comment>
<evidence type="ECO:0000256" key="1">
    <source>
        <dbReference type="ARBA" id="ARBA00022630"/>
    </source>
</evidence>
<keyword evidence="1" id="KW-0285">Flavoprotein</keyword>
<evidence type="ECO:0000313" key="5">
    <source>
        <dbReference type="Proteomes" id="UP001247805"/>
    </source>
</evidence>
<keyword evidence="5" id="KW-1185">Reference proteome</keyword>
<evidence type="ECO:0000259" key="3">
    <source>
        <dbReference type="PROSITE" id="PS50902"/>
    </source>
</evidence>
<evidence type="ECO:0000256" key="2">
    <source>
        <dbReference type="ARBA" id="ARBA00022643"/>
    </source>
</evidence>
<dbReference type="PROSITE" id="PS50902">
    <property type="entry name" value="FLAVODOXIN_LIKE"/>
    <property type="match status" value="1"/>
</dbReference>
<evidence type="ECO:0000313" key="4">
    <source>
        <dbReference type="EMBL" id="MDU0353350.1"/>
    </source>
</evidence>
<reference evidence="4 5" key="1">
    <citation type="submission" date="2023-10" db="EMBL/GenBank/DDBJ databases">
        <title>Glaciecola aquimarina strain GGW-M5 nov., isolated from a coastal seawater.</title>
        <authorList>
            <person name="Bayburt H."/>
            <person name="Kim J.M."/>
            <person name="Choi B.J."/>
            <person name="Jeon C.O."/>
        </authorList>
    </citation>
    <scope>NUCLEOTIDE SEQUENCE [LARGE SCALE GENOMIC DNA]</scope>
    <source>
        <strain evidence="4 5">KCTC 32108</strain>
    </source>
</reference>
<keyword evidence="2" id="KW-0288">FMN</keyword>
<gene>
    <name evidence="4" type="ORF">RS130_04860</name>
</gene>
<sequence length="94" mass="11034">MAFLQFDSWCWRPTRQLTTFFRQFDKQPIKPKYFTVVGLGDSSYDTFCFAAKHIEQQLTIAGSELIEPCLHIDVLNHPIPEDVAVEWLQSWINQ</sequence>
<feature type="domain" description="Flavodoxin-like" evidence="3">
    <location>
        <begin position="1"/>
        <end position="92"/>
    </location>
</feature>
<dbReference type="Pfam" id="PF00258">
    <property type="entry name" value="Flavodoxin_1"/>
    <property type="match status" value="1"/>
</dbReference>
<dbReference type="EMBL" id="JAWDIO010000002">
    <property type="protein sequence ID" value="MDU0353350.1"/>
    <property type="molecule type" value="Genomic_DNA"/>
</dbReference>
<dbReference type="Gene3D" id="3.40.50.360">
    <property type="match status" value="1"/>
</dbReference>
<dbReference type="SUPFAM" id="SSF52218">
    <property type="entry name" value="Flavoproteins"/>
    <property type="match status" value="1"/>
</dbReference>
<organism evidence="4 5">
    <name type="scientific">Paraglaciecola aquimarina</name>
    <dbReference type="NCBI Taxonomy" id="1235557"/>
    <lineage>
        <taxon>Bacteria</taxon>
        <taxon>Pseudomonadati</taxon>
        <taxon>Pseudomonadota</taxon>
        <taxon>Gammaproteobacteria</taxon>
        <taxon>Alteromonadales</taxon>
        <taxon>Alteromonadaceae</taxon>
        <taxon>Paraglaciecola</taxon>
    </lineage>
</organism>
<dbReference type="InterPro" id="IPR029039">
    <property type="entry name" value="Flavoprotein-like_sf"/>
</dbReference>
<dbReference type="Proteomes" id="UP001247805">
    <property type="component" value="Unassembled WGS sequence"/>
</dbReference>
<accession>A0ABU3STM1</accession>
<name>A0ABU3STM1_9ALTE</name>